<name>A0A1I3ZV66_9BACT</name>
<dbReference type="STRING" id="52560.SAMN04488082_1274"/>
<evidence type="ECO:0000256" key="1">
    <source>
        <dbReference type="SAM" id="MobiDB-lite"/>
    </source>
</evidence>
<dbReference type="OrthoDB" id="5401788at2"/>
<organism evidence="2 3">
    <name type="scientific">Desulfomicrobium apsheronum</name>
    <dbReference type="NCBI Taxonomy" id="52560"/>
    <lineage>
        <taxon>Bacteria</taxon>
        <taxon>Pseudomonadati</taxon>
        <taxon>Thermodesulfobacteriota</taxon>
        <taxon>Desulfovibrionia</taxon>
        <taxon>Desulfovibrionales</taxon>
        <taxon>Desulfomicrobiaceae</taxon>
        <taxon>Desulfomicrobium</taxon>
    </lineage>
</organism>
<evidence type="ECO:0000313" key="3">
    <source>
        <dbReference type="Proteomes" id="UP000198635"/>
    </source>
</evidence>
<feature type="compositionally biased region" description="Polar residues" evidence="1">
    <location>
        <begin position="117"/>
        <end position="137"/>
    </location>
</feature>
<dbReference type="Gene3D" id="3.10.620.30">
    <property type="match status" value="1"/>
</dbReference>
<reference evidence="3" key="1">
    <citation type="submission" date="2016-10" db="EMBL/GenBank/DDBJ databases">
        <authorList>
            <person name="Varghese N."/>
            <person name="Submissions S."/>
        </authorList>
    </citation>
    <scope>NUCLEOTIDE SEQUENCE [LARGE SCALE GENOMIC DNA]</scope>
    <source>
        <strain evidence="3">DSM 5918</strain>
    </source>
</reference>
<feature type="region of interest" description="Disordered" evidence="1">
    <location>
        <begin position="1"/>
        <end position="137"/>
    </location>
</feature>
<gene>
    <name evidence="2" type="ORF">SAMN04488082_1274</name>
</gene>
<dbReference type="RefSeq" id="WP_092379318.1">
    <property type="nucleotide sequence ID" value="NZ_FORX01000027.1"/>
</dbReference>
<evidence type="ECO:0000313" key="2">
    <source>
        <dbReference type="EMBL" id="SFK47419.1"/>
    </source>
</evidence>
<dbReference type="Proteomes" id="UP000198635">
    <property type="component" value="Unassembled WGS sequence"/>
</dbReference>
<dbReference type="AlphaFoldDB" id="A0A1I3ZV66"/>
<sequence length="327" mass="36186">MQNQTSQVELASEDAGAATGGTHQETRQDSGSSRIADPLKTQANIRPDQEQAKDATPAVSLKQGEILDSQASDSLEQAPGTPAAVQGRDSNVTTVAQAERNQESSTSKAPLPVWRQGAQTQAPTPSGQAPRAQSNTGDQPIRLFQSAAFRGNFNALPKWKRILSKVKGQLQTLGSCTSAKTCPPGATSWQRIIKQARGKERMEQLKMINSFFNKWPYRLDQDAYGVSDWWATPQEFLKISGDCEDYAIIKYFALRELGFSKDELRIVVVKDRIRGIAHAVLAVFTDGDAYILNNISDAIFTHGKYRHYIPQYSLNEEHRWSHIPVAN</sequence>
<dbReference type="PANTHER" id="PTHR39327">
    <property type="match status" value="1"/>
</dbReference>
<dbReference type="PANTHER" id="PTHR39327:SF1">
    <property type="entry name" value="BLR5470 PROTEIN"/>
    <property type="match status" value="1"/>
</dbReference>
<protein>
    <submittedName>
        <fullName evidence="2">Transglutaminase-like cysteine proteinase BTLCP</fullName>
    </submittedName>
</protein>
<proteinExistence type="predicted"/>
<accession>A0A1I3ZV66</accession>
<dbReference type="Pfam" id="PF06035">
    <property type="entry name" value="Peptidase_C93"/>
    <property type="match status" value="1"/>
</dbReference>
<keyword evidence="3" id="KW-1185">Reference proteome</keyword>
<dbReference type="EMBL" id="FORX01000027">
    <property type="protein sequence ID" value="SFK47419.1"/>
    <property type="molecule type" value="Genomic_DNA"/>
</dbReference>
<dbReference type="InterPro" id="IPR010319">
    <property type="entry name" value="Transglutaminase-like_Cys_pept"/>
</dbReference>